<dbReference type="GO" id="GO:0000166">
    <property type="term" value="F:nucleotide binding"/>
    <property type="evidence" value="ECO:0007669"/>
    <property type="project" value="UniProtKB-KW"/>
</dbReference>
<dbReference type="Pfam" id="PF01966">
    <property type="entry name" value="HD"/>
    <property type="match status" value="1"/>
</dbReference>
<dbReference type="InterPro" id="IPR003607">
    <property type="entry name" value="HD/PDEase_dom"/>
</dbReference>
<evidence type="ECO:0000256" key="1">
    <source>
        <dbReference type="ARBA" id="ARBA00022741"/>
    </source>
</evidence>
<comment type="caution">
    <text evidence="3">The sequence shown here is derived from an EMBL/GenBank/DDBJ whole genome shotgun (WGS) entry which is preliminary data.</text>
</comment>
<dbReference type="InterPro" id="IPR027417">
    <property type="entry name" value="P-loop_NTPase"/>
</dbReference>
<accession>A0A150R527</accession>
<name>A0A150R527_SORCE</name>
<sequence length="379" mass="42878">MSAASSLLDLLTPDPARVPWDELQVFDWVRALEGCPQDPIHHAEGNVWIHTRMVLETLLGLPEWRALPPEEQRVVYLACLLHDVAKPATTREEDGRITAKGHSRAGELLARRLLWELGAPFALREHVCALVRYHQIPFYLIERGDAQRVATEISLHARCDLLALVAEADIRGRVCADMDRVVDNIELFRELCREEGCYQGPRAFASDHTRFVYFRSDPAGGRHPDVEVYDDTRAEVVVMSGLPGAGKDTYVRSHFADWPVVSLDALRSELEIDPTDTQGQVVQAARERAKEHLRRGERFVWNATNLSRQRRGPVLQMAADYGARIRVVYVEVPRAVLFAQNRAREAAVPEAVIRRMIERWEIPGKTEAHEVVLAVRGEG</sequence>
<dbReference type="SUPFAM" id="SSF52540">
    <property type="entry name" value="P-loop containing nucleoside triphosphate hydrolases"/>
    <property type="match status" value="1"/>
</dbReference>
<organism evidence="3 4">
    <name type="scientific">Sorangium cellulosum</name>
    <name type="common">Polyangium cellulosum</name>
    <dbReference type="NCBI Taxonomy" id="56"/>
    <lineage>
        <taxon>Bacteria</taxon>
        <taxon>Pseudomonadati</taxon>
        <taxon>Myxococcota</taxon>
        <taxon>Polyangia</taxon>
        <taxon>Polyangiales</taxon>
        <taxon>Polyangiaceae</taxon>
        <taxon>Sorangium</taxon>
    </lineage>
</organism>
<gene>
    <name evidence="3" type="ORF">BE18_29550</name>
</gene>
<evidence type="ECO:0000259" key="2">
    <source>
        <dbReference type="SMART" id="SM00471"/>
    </source>
</evidence>
<dbReference type="Gene3D" id="3.40.50.300">
    <property type="entry name" value="P-loop containing nucleotide triphosphate hydrolases"/>
    <property type="match status" value="1"/>
</dbReference>
<proteinExistence type="predicted"/>
<dbReference type="CDD" id="cd00077">
    <property type="entry name" value="HDc"/>
    <property type="match status" value="1"/>
</dbReference>
<dbReference type="PANTHER" id="PTHR47545:SF1">
    <property type="entry name" value="MULTIFUNCTIONAL CCA PROTEIN"/>
    <property type="match status" value="1"/>
</dbReference>
<reference evidence="3 4" key="1">
    <citation type="submission" date="2014-02" db="EMBL/GenBank/DDBJ databases">
        <title>The small core and large imbalanced accessory genome model reveals a collaborative survival strategy of Sorangium cellulosum strains in nature.</title>
        <authorList>
            <person name="Han K."/>
            <person name="Peng R."/>
            <person name="Blom J."/>
            <person name="Li Y.-Z."/>
        </authorList>
    </citation>
    <scope>NUCLEOTIDE SEQUENCE [LARGE SCALE GENOMIC DNA]</scope>
    <source>
        <strain evidence="3 4">So0149</strain>
    </source>
</reference>
<feature type="domain" description="HD/PDEase" evidence="2">
    <location>
        <begin position="43"/>
        <end position="183"/>
    </location>
</feature>
<dbReference type="SMART" id="SM00471">
    <property type="entry name" value="HDc"/>
    <property type="match status" value="1"/>
</dbReference>
<dbReference type="SUPFAM" id="SSF109604">
    <property type="entry name" value="HD-domain/PDEase-like"/>
    <property type="match status" value="1"/>
</dbReference>
<dbReference type="InterPro" id="IPR050124">
    <property type="entry name" value="tRNA_CCA-adding_enzyme"/>
</dbReference>
<dbReference type="Pfam" id="PF13671">
    <property type="entry name" value="AAA_33"/>
    <property type="match status" value="1"/>
</dbReference>
<dbReference type="PANTHER" id="PTHR47545">
    <property type="entry name" value="MULTIFUNCTIONAL CCA PROTEIN"/>
    <property type="match status" value="1"/>
</dbReference>
<keyword evidence="1" id="KW-0547">Nucleotide-binding</keyword>
<evidence type="ECO:0000313" key="3">
    <source>
        <dbReference type="EMBL" id="KYF75334.1"/>
    </source>
</evidence>
<dbReference type="Proteomes" id="UP000075515">
    <property type="component" value="Unassembled WGS sequence"/>
</dbReference>
<evidence type="ECO:0000313" key="4">
    <source>
        <dbReference type="Proteomes" id="UP000075515"/>
    </source>
</evidence>
<dbReference type="Gene3D" id="1.10.3090.10">
    <property type="entry name" value="cca-adding enzyme, domain 2"/>
    <property type="match status" value="1"/>
</dbReference>
<dbReference type="InterPro" id="IPR006674">
    <property type="entry name" value="HD_domain"/>
</dbReference>
<protein>
    <submittedName>
        <fullName evidence="3">Poly(A) polymerase</fullName>
    </submittedName>
</protein>
<dbReference type="EMBL" id="JEMC01004154">
    <property type="protein sequence ID" value="KYF75334.1"/>
    <property type="molecule type" value="Genomic_DNA"/>
</dbReference>
<dbReference type="AlphaFoldDB" id="A0A150R527"/>